<dbReference type="OrthoDB" id="616263at2759"/>
<dbReference type="Proteomes" id="UP000887116">
    <property type="component" value="Unassembled WGS sequence"/>
</dbReference>
<dbReference type="AlphaFoldDB" id="A0A8X6M0U9"/>
<evidence type="ECO:0000313" key="3">
    <source>
        <dbReference type="Proteomes" id="UP000887116"/>
    </source>
</evidence>
<protein>
    <recommendedName>
        <fullName evidence="1">Mos1 transposase HTH domain-containing protein</fullName>
    </recommendedName>
</protein>
<name>A0A8X6M0U9_TRICU</name>
<reference evidence="2" key="1">
    <citation type="submission" date="2020-07" db="EMBL/GenBank/DDBJ databases">
        <title>Multicomponent nature underlies the extraordinary mechanical properties of spider dragline silk.</title>
        <authorList>
            <person name="Kono N."/>
            <person name="Nakamura H."/>
            <person name="Mori M."/>
            <person name="Yoshida Y."/>
            <person name="Ohtoshi R."/>
            <person name="Malay A.D."/>
            <person name="Moran D.A.P."/>
            <person name="Tomita M."/>
            <person name="Numata K."/>
            <person name="Arakawa K."/>
        </authorList>
    </citation>
    <scope>NUCLEOTIDE SEQUENCE</scope>
</reference>
<feature type="domain" description="Mos1 transposase HTH" evidence="1">
    <location>
        <begin position="51"/>
        <end position="83"/>
    </location>
</feature>
<evidence type="ECO:0000259" key="1">
    <source>
        <dbReference type="Pfam" id="PF17906"/>
    </source>
</evidence>
<comment type="caution">
    <text evidence="2">The sequence shown here is derived from an EMBL/GenBank/DDBJ whole genome shotgun (WGS) entry which is preliminary data.</text>
</comment>
<organism evidence="2 3">
    <name type="scientific">Trichonephila clavata</name>
    <name type="common">Joro spider</name>
    <name type="synonym">Nephila clavata</name>
    <dbReference type="NCBI Taxonomy" id="2740835"/>
    <lineage>
        <taxon>Eukaryota</taxon>
        <taxon>Metazoa</taxon>
        <taxon>Ecdysozoa</taxon>
        <taxon>Arthropoda</taxon>
        <taxon>Chelicerata</taxon>
        <taxon>Arachnida</taxon>
        <taxon>Araneae</taxon>
        <taxon>Araneomorphae</taxon>
        <taxon>Entelegynae</taxon>
        <taxon>Araneoidea</taxon>
        <taxon>Nephilidae</taxon>
        <taxon>Trichonephila</taxon>
    </lineage>
</organism>
<dbReference type="Gene3D" id="1.10.10.1450">
    <property type="match status" value="1"/>
</dbReference>
<gene>
    <name evidence="2" type="ORF">TNCT_217791</name>
</gene>
<keyword evidence="3" id="KW-1185">Reference proteome</keyword>
<proteinExistence type="predicted"/>
<sequence length="94" mass="10982">MCSDKGDNRFERPLSWNYKWRLGPRLSVLVAGPCPFQSQMLEGGTKRFQGAADLHRMLLEAYGNQALLDATCKRWFQRFRDNDFDVRKVNVEKV</sequence>
<dbReference type="InterPro" id="IPR041426">
    <property type="entry name" value="Mos1_HTH"/>
</dbReference>
<accession>A0A8X6M0U9</accession>
<evidence type="ECO:0000313" key="2">
    <source>
        <dbReference type="EMBL" id="GFR27817.1"/>
    </source>
</evidence>
<dbReference type="EMBL" id="BMAO01008970">
    <property type="protein sequence ID" value="GFR27817.1"/>
    <property type="molecule type" value="Genomic_DNA"/>
</dbReference>
<dbReference type="Pfam" id="PF17906">
    <property type="entry name" value="HTH_48"/>
    <property type="match status" value="1"/>
</dbReference>